<organism evidence="1 2">
    <name type="scientific">Hymenobacter persicinus</name>
    <dbReference type="NCBI Taxonomy" id="2025506"/>
    <lineage>
        <taxon>Bacteria</taxon>
        <taxon>Pseudomonadati</taxon>
        <taxon>Bacteroidota</taxon>
        <taxon>Cytophagia</taxon>
        <taxon>Cytophagales</taxon>
        <taxon>Hymenobacteraceae</taxon>
        <taxon>Hymenobacter</taxon>
    </lineage>
</organism>
<dbReference type="Proteomes" id="UP000294155">
    <property type="component" value="Unassembled WGS sequence"/>
</dbReference>
<sequence length="65" mass="7435">MRTGKEGKSWAMVALYADEERPDKWSPNEDVGRSHLSKSLEAGNAFTVINILFPQNSYYLLFINK</sequence>
<proteinExistence type="predicted"/>
<dbReference type="AlphaFoldDB" id="A0A4Q5LBT9"/>
<keyword evidence="2" id="KW-1185">Reference proteome</keyword>
<dbReference type="RefSeq" id="WP_129921516.1">
    <property type="nucleotide sequence ID" value="NZ_SEWE01000025.1"/>
</dbReference>
<accession>A0A4Q5LBT9</accession>
<evidence type="ECO:0000313" key="1">
    <source>
        <dbReference type="EMBL" id="RYU78769.1"/>
    </source>
</evidence>
<reference evidence="1 2" key="1">
    <citation type="submission" date="2019-02" db="EMBL/GenBank/DDBJ databases">
        <title>Bacterial novel species isolated from soil.</title>
        <authorList>
            <person name="Jung H.-Y."/>
        </authorList>
    </citation>
    <scope>NUCLEOTIDE SEQUENCE [LARGE SCALE GENOMIC DNA]</scope>
    <source>
        <strain evidence="1 2">1-3-3-3</strain>
    </source>
</reference>
<evidence type="ECO:0000313" key="2">
    <source>
        <dbReference type="Proteomes" id="UP000294155"/>
    </source>
</evidence>
<gene>
    <name evidence="1" type="ORF">EWM57_12630</name>
</gene>
<dbReference type="EMBL" id="SEWE01000025">
    <property type="protein sequence ID" value="RYU78769.1"/>
    <property type="molecule type" value="Genomic_DNA"/>
</dbReference>
<comment type="caution">
    <text evidence="1">The sequence shown here is derived from an EMBL/GenBank/DDBJ whole genome shotgun (WGS) entry which is preliminary data.</text>
</comment>
<protein>
    <submittedName>
        <fullName evidence="1">Uncharacterized protein</fullName>
    </submittedName>
</protein>
<name>A0A4Q5LBT9_9BACT</name>